<reference evidence="2" key="1">
    <citation type="journal article" date="2015" name="Nature">
        <title>Complex archaea that bridge the gap between prokaryotes and eukaryotes.</title>
        <authorList>
            <person name="Spang A."/>
            <person name="Saw J.H."/>
            <person name="Jorgensen S.L."/>
            <person name="Zaremba-Niedzwiedzka K."/>
            <person name="Martijn J."/>
            <person name="Lind A.E."/>
            <person name="van Eijk R."/>
            <person name="Schleper C."/>
            <person name="Guy L."/>
            <person name="Ettema T.J."/>
        </authorList>
    </citation>
    <scope>NUCLEOTIDE SEQUENCE</scope>
</reference>
<feature type="domain" description="Minor tail protein gp31 C-terminal" evidence="1">
    <location>
        <begin position="58"/>
        <end position="80"/>
    </location>
</feature>
<proteinExistence type="predicted"/>
<feature type="non-terminal residue" evidence="2">
    <location>
        <position position="1"/>
    </location>
</feature>
<evidence type="ECO:0000259" key="1">
    <source>
        <dbReference type="Pfam" id="PF24243"/>
    </source>
</evidence>
<comment type="caution">
    <text evidence="2">The sequence shown here is derived from an EMBL/GenBank/DDBJ whole genome shotgun (WGS) entry which is preliminary data.</text>
</comment>
<organism evidence="2">
    <name type="scientific">marine sediment metagenome</name>
    <dbReference type="NCBI Taxonomy" id="412755"/>
    <lineage>
        <taxon>unclassified sequences</taxon>
        <taxon>metagenomes</taxon>
        <taxon>ecological metagenomes</taxon>
    </lineage>
</organism>
<protein>
    <recommendedName>
        <fullName evidence="1">Minor tail protein gp31 C-terminal domain-containing protein</fullName>
    </recommendedName>
</protein>
<accession>A0A0F9EL56</accession>
<gene>
    <name evidence="2" type="ORF">LCGC14_2353630</name>
</gene>
<dbReference type="EMBL" id="LAZR01034316">
    <property type="protein sequence ID" value="KKL45640.1"/>
    <property type="molecule type" value="Genomic_DNA"/>
</dbReference>
<dbReference type="InterPro" id="IPR056923">
    <property type="entry name" value="Minor_tail_gp31_C"/>
</dbReference>
<dbReference type="AlphaFoldDB" id="A0A0F9EL56"/>
<name>A0A0F9EL56_9ZZZZ</name>
<evidence type="ECO:0000313" key="2">
    <source>
        <dbReference type="EMBL" id="KKL45640.1"/>
    </source>
</evidence>
<dbReference type="Pfam" id="PF24243">
    <property type="entry name" value="Phage_tail_C"/>
    <property type="match status" value="1"/>
</dbReference>
<sequence>DIALYGATESTSTGTGALVVIGGIGTPSRINAGGNILGANTVTNETDTYSSHPDVQKVITLTQIEYDAIGTPNANTLYLTI</sequence>